<feature type="region of interest" description="Disordered" evidence="3">
    <location>
        <begin position="1"/>
        <end position="253"/>
    </location>
</feature>
<gene>
    <name evidence="6" type="ORF">VFPBJ_06902</name>
</gene>
<proteinExistence type="inferred from homology"/>
<evidence type="ECO:0000256" key="3">
    <source>
        <dbReference type="SAM" id="MobiDB-lite"/>
    </source>
</evidence>
<dbReference type="PANTHER" id="PTHR15565:SF0">
    <property type="entry name" value="PROTEIN AATF"/>
    <property type="match status" value="1"/>
</dbReference>
<feature type="compositionally biased region" description="Acidic residues" evidence="3">
    <location>
        <begin position="82"/>
        <end position="91"/>
    </location>
</feature>
<dbReference type="AlphaFoldDB" id="A0A179GN90"/>
<feature type="compositionally biased region" description="Acidic residues" evidence="3">
    <location>
        <begin position="208"/>
        <end position="234"/>
    </location>
</feature>
<dbReference type="GO" id="GO:0000462">
    <property type="term" value="P:maturation of SSU-rRNA from tricistronic rRNA transcript (SSU-rRNA, 5.8S rRNA, LSU-rRNA)"/>
    <property type="evidence" value="ECO:0007669"/>
    <property type="project" value="TreeGrafter"/>
</dbReference>
<dbReference type="Pfam" id="PF08164">
    <property type="entry name" value="TRAUB"/>
    <property type="match status" value="1"/>
</dbReference>
<dbReference type="Proteomes" id="UP000078240">
    <property type="component" value="Unassembled WGS sequence"/>
</dbReference>
<dbReference type="InterPro" id="IPR012617">
    <property type="entry name" value="AATF_C"/>
</dbReference>
<organism evidence="6 7">
    <name type="scientific">Purpureocillium lilacinum</name>
    <name type="common">Paecilomyces lilacinus</name>
    <dbReference type="NCBI Taxonomy" id="33203"/>
    <lineage>
        <taxon>Eukaryota</taxon>
        <taxon>Fungi</taxon>
        <taxon>Dikarya</taxon>
        <taxon>Ascomycota</taxon>
        <taxon>Pezizomycotina</taxon>
        <taxon>Sordariomycetes</taxon>
        <taxon>Hypocreomycetidae</taxon>
        <taxon>Hypocreales</taxon>
        <taxon>Ophiocordycipitaceae</taxon>
        <taxon>Purpureocillium</taxon>
    </lineage>
</organism>
<feature type="compositionally biased region" description="Basic and acidic residues" evidence="3">
    <location>
        <begin position="7"/>
        <end position="23"/>
    </location>
</feature>
<feature type="compositionally biased region" description="Low complexity" evidence="3">
    <location>
        <begin position="196"/>
        <end position="207"/>
    </location>
</feature>
<evidence type="ECO:0000256" key="1">
    <source>
        <dbReference type="ARBA" id="ARBA00008966"/>
    </source>
</evidence>
<protein>
    <recommendedName>
        <fullName evidence="2">Protein BFR2</fullName>
    </recommendedName>
</protein>
<evidence type="ECO:0000259" key="4">
    <source>
        <dbReference type="Pfam" id="PF08164"/>
    </source>
</evidence>
<evidence type="ECO:0000313" key="6">
    <source>
        <dbReference type="EMBL" id="OAQ78781.1"/>
    </source>
</evidence>
<dbReference type="PANTHER" id="PTHR15565">
    <property type="entry name" value="AATF PROTEIN APOPTOSIS ANTAGONIZING TRANSCRIPTION FACTOR"/>
    <property type="match status" value="1"/>
</dbReference>
<accession>A0A179GN90</accession>
<feature type="compositionally biased region" description="Polar residues" evidence="3">
    <location>
        <begin position="140"/>
        <end position="151"/>
    </location>
</feature>
<feature type="domain" description="Apoptosis-antagonizing transcription factor C-terminal" evidence="4">
    <location>
        <begin position="443"/>
        <end position="526"/>
    </location>
</feature>
<comment type="similarity">
    <text evidence="1">Belongs to the AATF family.</text>
</comment>
<dbReference type="Pfam" id="PF13339">
    <property type="entry name" value="AATF-Che1"/>
    <property type="match status" value="1"/>
</dbReference>
<reference evidence="6 7" key="1">
    <citation type="submission" date="2016-01" db="EMBL/GenBank/DDBJ databases">
        <title>Biosynthesis of antibiotic leucinostatins and their inhibition on Phytophthora in bio-control Purpureocillium lilacinum.</title>
        <authorList>
            <person name="Wang G."/>
            <person name="Liu Z."/>
            <person name="Lin R."/>
            <person name="Li E."/>
            <person name="Mao Z."/>
            <person name="Ling J."/>
            <person name="Yin W."/>
            <person name="Xie B."/>
        </authorList>
    </citation>
    <scope>NUCLEOTIDE SEQUENCE [LARGE SCALE GENOMIC DNA]</scope>
    <source>
        <strain evidence="6">PLBJ-1</strain>
    </source>
</reference>
<feature type="domain" description="AATF leucine zipper-containing" evidence="5">
    <location>
        <begin position="263"/>
        <end position="378"/>
    </location>
</feature>
<dbReference type="GO" id="GO:0005730">
    <property type="term" value="C:nucleolus"/>
    <property type="evidence" value="ECO:0007669"/>
    <property type="project" value="TreeGrafter"/>
</dbReference>
<evidence type="ECO:0000256" key="2">
    <source>
        <dbReference type="ARBA" id="ARBA00013850"/>
    </source>
</evidence>
<feature type="region of interest" description="Disordered" evidence="3">
    <location>
        <begin position="533"/>
        <end position="557"/>
    </location>
</feature>
<comment type="caution">
    <text evidence="6">The sequence shown here is derived from an EMBL/GenBank/DDBJ whole genome shotgun (WGS) entry which is preliminary data.</text>
</comment>
<feature type="compositionally biased region" description="Acidic residues" evidence="3">
    <location>
        <begin position="533"/>
        <end position="549"/>
    </location>
</feature>
<dbReference type="EMBL" id="LSBH01000005">
    <property type="protein sequence ID" value="OAQ78781.1"/>
    <property type="molecule type" value="Genomic_DNA"/>
</dbReference>
<name>A0A179GN90_PURLI</name>
<feature type="compositionally biased region" description="Acidic residues" evidence="3">
    <location>
        <begin position="163"/>
        <end position="195"/>
    </location>
</feature>
<dbReference type="InterPro" id="IPR025160">
    <property type="entry name" value="AATF"/>
</dbReference>
<sequence>MAKPKGRARDFQDPDEQVTKDYDPEANAPESDNGSDSDASDDQHAGTEHYVSVGKSKLREKEGVSLGPQYRGSRVSRSALEDVSEQDDSEGESSGGDEIYDDPETANLSADELQASDSEIDSDNALAESDAERFGDFSFRGSSKPVSSNSKRNNRPTAADFMSSDDDNGEGGADIEEDSSGAEVYESDDDMDDGLDALVDGGASSASDDVESDEEGGGLQESDADDDEEEEEGGETASEASDGPNGNSRNSKPHMAAFSKRADVEKGLAIQQQRKSYDCLLNLRIRLQKALIAANTLPTMEVDLDEASEPYEAAEEAAVKLLNTISTLRKNFGVKAGDKRKRDLNIAMDSETIWRQLQDEDATAVQFREDRLEKWSRKVQSVNVTPTALGQKNKTLVSALQDQLANPESRLLKRTRVPRSCAPAQAAKKMAEDEAVYDDADFYQLLLKELVDQRTVESSSAQTSAVPTVMLTAAKEAKVRKQVDRKASKGRKMRFTVHEKLQNFMAPEDRTSWEGDAIDRFFGTLFGRKMELNEDESGDEEMDGLDAEEEGLRLFRN</sequence>
<dbReference type="InterPro" id="IPR039223">
    <property type="entry name" value="AATF/Bfr2"/>
</dbReference>
<evidence type="ECO:0000259" key="5">
    <source>
        <dbReference type="Pfam" id="PF13339"/>
    </source>
</evidence>
<evidence type="ECO:0000313" key="7">
    <source>
        <dbReference type="Proteomes" id="UP000078240"/>
    </source>
</evidence>